<dbReference type="CDD" id="cd08662">
    <property type="entry name" value="M13"/>
    <property type="match status" value="1"/>
</dbReference>
<evidence type="ECO:0000259" key="8">
    <source>
        <dbReference type="Pfam" id="PF01431"/>
    </source>
</evidence>
<evidence type="ECO:0000313" key="11">
    <source>
        <dbReference type="RefSeq" id="XP_018008888.2"/>
    </source>
</evidence>
<dbReference type="AlphaFoldDB" id="A0A8B7N6H2"/>
<keyword evidence="3" id="KW-0645">Protease</keyword>
<keyword evidence="7" id="KW-0482">Metalloprotease</keyword>
<keyword evidence="6" id="KW-0862">Zinc</keyword>
<evidence type="ECO:0000256" key="2">
    <source>
        <dbReference type="ARBA" id="ARBA00007357"/>
    </source>
</evidence>
<evidence type="ECO:0000259" key="9">
    <source>
        <dbReference type="Pfam" id="PF05649"/>
    </source>
</evidence>
<feature type="domain" description="Peptidase M13 C-terminal" evidence="8">
    <location>
        <begin position="654"/>
        <end position="859"/>
    </location>
</feature>
<dbReference type="GO" id="GO:0016485">
    <property type="term" value="P:protein processing"/>
    <property type="evidence" value="ECO:0007669"/>
    <property type="project" value="TreeGrafter"/>
</dbReference>
<proteinExistence type="inferred from homology"/>
<evidence type="ECO:0000256" key="7">
    <source>
        <dbReference type="ARBA" id="ARBA00023049"/>
    </source>
</evidence>
<dbReference type="Pfam" id="PF05649">
    <property type="entry name" value="Peptidase_M13_N"/>
    <property type="match status" value="1"/>
</dbReference>
<dbReference type="GO" id="GO:0046872">
    <property type="term" value="F:metal ion binding"/>
    <property type="evidence" value="ECO:0007669"/>
    <property type="project" value="UniProtKB-KW"/>
</dbReference>
<dbReference type="OrthoDB" id="6475849at2759"/>
<evidence type="ECO:0000256" key="3">
    <source>
        <dbReference type="ARBA" id="ARBA00022670"/>
    </source>
</evidence>
<dbReference type="GeneID" id="108666513"/>
<dbReference type="Pfam" id="PF01431">
    <property type="entry name" value="Peptidase_M13"/>
    <property type="match status" value="1"/>
</dbReference>
<reference evidence="11" key="1">
    <citation type="submission" date="2025-08" db="UniProtKB">
        <authorList>
            <consortium name="RefSeq"/>
        </authorList>
    </citation>
    <scope>IDENTIFICATION</scope>
    <source>
        <tissue evidence="11">Whole organism</tissue>
    </source>
</reference>
<evidence type="ECO:0000256" key="1">
    <source>
        <dbReference type="ARBA" id="ARBA00001947"/>
    </source>
</evidence>
<dbReference type="InterPro" id="IPR042089">
    <property type="entry name" value="Peptidase_M13_dom_2"/>
</dbReference>
<dbReference type="PROSITE" id="PS51885">
    <property type="entry name" value="NEPRILYSIN"/>
    <property type="match status" value="1"/>
</dbReference>
<dbReference type="GO" id="GO:0004222">
    <property type="term" value="F:metalloendopeptidase activity"/>
    <property type="evidence" value="ECO:0007669"/>
    <property type="project" value="InterPro"/>
</dbReference>
<dbReference type="SUPFAM" id="SSF55486">
    <property type="entry name" value="Metalloproteases ('zincins'), catalytic domain"/>
    <property type="match status" value="1"/>
</dbReference>
<gene>
    <name evidence="11" type="primary">LOC108666513</name>
</gene>
<dbReference type="InterPro" id="IPR000718">
    <property type="entry name" value="Peptidase_M13"/>
</dbReference>
<evidence type="ECO:0000256" key="4">
    <source>
        <dbReference type="ARBA" id="ARBA00022723"/>
    </source>
</evidence>
<keyword evidence="5" id="KW-0378">Hydrolase</keyword>
<evidence type="ECO:0000256" key="6">
    <source>
        <dbReference type="ARBA" id="ARBA00022833"/>
    </source>
</evidence>
<sequence length="860" mass="96217">MVNAITDVNNITVHDVHQNKANISEESEAADEAVEIITHMGMKYIRKNFLIMPYHSSPYKGNVTTSSSSGDNAINSDNFTAEFNSVTSTESSLLNERVPIYQEIASSLHIDSSIDDTVDVDAVSSAIVEDTDEKFLPIPNSSVANLVDFSVVGPSVVMPPQEVETSVSETTKKKIPQVDFSGHQSHHHSFVLKQKAELMSALMDKSADPCQDFYQYACGGWADRFTLRPDQAVDNTFERLRDDLDSVLVSLLEETSLPSEPSYVTLAKTLYKGCMNTAAIEAAGTQPLLGLLNELGGWPVLLGPVWTGQNFDVSSTMAKLRQLNNEVLLAENVADDVTNSSRRIVQLDQPKLGLPGRNYYLNPHDAKYRNAYLTLMTSTATLLGAAPLTALADMADVLFFETQLAQVLVPAEERRNLTAIHRRYTRQQLQHEFPAIAWDVYLDTVAPHHRNHTRDLRVFCATYLRGLNDLLNTTAPRTVSNYLLWRLVKNRLGNLGAAALAIKQEYVRVLYGRTSQPSRWRSCISYVNGNLGGVVGSLFVRRYFPEDSRRDTEEMISLIRQAFSASVADAEWMMPETRHTAMQKVNSIVWNIGYPEELLNDTYMMEKFGMLEFSEDAHFSNVLRMLRFHWQLAHAQLGEPVNRTAWAAAPATVNAYYSRTKNMIMFPAGILQPPFYHPAYPRALNYGGVGVVIGHEISHGFDDGGRQFDEAGNLQQWWTKRDVLAFYARATCMLEQYGLFEVPELAMQVNAITTLGENIADNAGLNIAYTAYQKWLTQHQDAALPGLTNLTLDQLFFLNFGQIWCEVNTPEAALTNLRTGRHSPNRFRVVGTLSNSEAFSRAFQCPKGSVMNPVNKCSVW</sequence>
<dbReference type="PRINTS" id="PR00786">
    <property type="entry name" value="NEPRILYSIN"/>
</dbReference>
<dbReference type="PANTHER" id="PTHR11733">
    <property type="entry name" value="ZINC METALLOPROTEASE FAMILY M13 NEPRILYSIN-RELATED"/>
    <property type="match status" value="1"/>
</dbReference>
<dbReference type="GO" id="GO:0005886">
    <property type="term" value="C:plasma membrane"/>
    <property type="evidence" value="ECO:0007669"/>
    <property type="project" value="TreeGrafter"/>
</dbReference>
<comment type="similarity">
    <text evidence="2">Belongs to the peptidase M13 family.</text>
</comment>
<protein>
    <submittedName>
        <fullName evidence="11">Neprilysin-4</fullName>
    </submittedName>
</protein>
<dbReference type="OMA" id="KSADPCQ"/>
<dbReference type="Gene3D" id="1.10.1380.10">
    <property type="entry name" value="Neutral endopeptidase , domain2"/>
    <property type="match status" value="1"/>
</dbReference>
<dbReference type="RefSeq" id="XP_018008888.2">
    <property type="nucleotide sequence ID" value="XM_018153399.2"/>
</dbReference>
<evidence type="ECO:0000256" key="5">
    <source>
        <dbReference type="ARBA" id="ARBA00022801"/>
    </source>
</evidence>
<dbReference type="InterPro" id="IPR018497">
    <property type="entry name" value="Peptidase_M13_C"/>
</dbReference>
<comment type="cofactor">
    <cofactor evidence="1">
        <name>Zn(2+)</name>
        <dbReference type="ChEBI" id="CHEBI:29105"/>
    </cofactor>
</comment>
<dbReference type="KEGG" id="hazt:108666513"/>
<dbReference type="Gene3D" id="3.40.390.10">
    <property type="entry name" value="Collagenase (Catalytic Domain)"/>
    <property type="match status" value="1"/>
</dbReference>
<keyword evidence="10" id="KW-1185">Reference proteome</keyword>
<dbReference type="InterPro" id="IPR024079">
    <property type="entry name" value="MetalloPept_cat_dom_sf"/>
</dbReference>
<organism evidence="10 11">
    <name type="scientific">Hyalella azteca</name>
    <name type="common">Amphipod</name>
    <dbReference type="NCBI Taxonomy" id="294128"/>
    <lineage>
        <taxon>Eukaryota</taxon>
        <taxon>Metazoa</taxon>
        <taxon>Ecdysozoa</taxon>
        <taxon>Arthropoda</taxon>
        <taxon>Crustacea</taxon>
        <taxon>Multicrustacea</taxon>
        <taxon>Malacostraca</taxon>
        <taxon>Eumalacostraca</taxon>
        <taxon>Peracarida</taxon>
        <taxon>Amphipoda</taxon>
        <taxon>Senticaudata</taxon>
        <taxon>Talitrida</taxon>
        <taxon>Talitroidea</taxon>
        <taxon>Hyalellidae</taxon>
        <taxon>Hyalella</taxon>
    </lineage>
</organism>
<keyword evidence="4" id="KW-0479">Metal-binding</keyword>
<evidence type="ECO:0000313" key="10">
    <source>
        <dbReference type="Proteomes" id="UP000694843"/>
    </source>
</evidence>
<dbReference type="Proteomes" id="UP000694843">
    <property type="component" value="Unplaced"/>
</dbReference>
<dbReference type="InterPro" id="IPR008753">
    <property type="entry name" value="Peptidase_M13_N"/>
</dbReference>
<dbReference type="PANTHER" id="PTHR11733:SF238">
    <property type="entry name" value="FI07649P-RELATED"/>
    <property type="match status" value="1"/>
</dbReference>
<accession>A0A8B7N6H2</accession>
<feature type="domain" description="Peptidase M13 N-terminal" evidence="9">
    <location>
        <begin position="209"/>
        <end position="595"/>
    </location>
</feature>
<name>A0A8B7N6H2_HYAAZ</name>